<dbReference type="STRING" id="1798539.A2994_03840"/>
<dbReference type="InterPro" id="IPR029001">
    <property type="entry name" value="ITPase-like_fam"/>
</dbReference>
<evidence type="ECO:0000313" key="2">
    <source>
        <dbReference type="EMBL" id="OGB85133.1"/>
    </source>
</evidence>
<dbReference type="Gene3D" id="3.90.950.10">
    <property type="match status" value="1"/>
</dbReference>
<evidence type="ECO:0000313" key="3">
    <source>
        <dbReference type="Proteomes" id="UP000179010"/>
    </source>
</evidence>
<dbReference type="AlphaFoldDB" id="A0A1F4PMR7"/>
<sequence length="69" mass="7654">MKILFVTGNGGKVATLRHYLEQLGIEIEQRELPLIEPQQDSVEDVAKDSGNSAFAKLSDWLGKNILTKV</sequence>
<evidence type="ECO:0008006" key="4">
    <source>
        <dbReference type="Google" id="ProtNLM"/>
    </source>
</evidence>
<dbReference type="SUPFAM" id="SSF52972">
    <property type="entry name" value="ITPase-like"/>
    <property type="match status" value="1"/>
</dbReference>
<dbReference type="EMBL" id="METE01000010">
    <property type="protein sequence ID" value="OGB85133.1"/>
    <property type="molecule type" value="Genomic_DNA"/>
</dbReference>
<organism evidence="2 3">
    <name type="scientific">candidate division Kazan bacterium RIFCSPLOWO2_01_FULL_48_13</name>
    <dbReference type="NCBI Taxonomy" id="1798539"/>
    <lineage>
        <taxon>Bacteria</taxon>
        <taxon>Bacteria division Kazan-3B-28</taxon>
    </lineage>
</organism>
<comment type="caution">
    <text evidence="2">The sequence shown here is derived from an EMBL/GenBank/DDBJ whole genome shotgun (WGS) entry which is preliminary data.</text>
</comment>
<reference evidence="2 3" key="1">
    <citation type="journal article" date="2016" name="Nat. Commun.">
        <title>Thousands of microbial genomes shed light on interconnected biogeochemical processes in an aquifer system.</title>
        <authorList>
            <person name="Anantharaman K."/>
            <person name="Brown C.T."/>
            <person name="Hug L.A."/>
            <person name="Sharon I."/>
            <person name="Castelle C.J."/>
            <person name="Probst A.J."/>
            <person name="Thomas B.C."/>
            <person name="Singh A."/>
            <person name="Wilkins M.J."/>
            <person name="Karaoz U."/>
            <person name="Brodie E.L."/>
            <person name="Williams K.H."/>
            <person name="Hubbard S.S."/>
            <person name="Banfield J.F."/>
        </authorList>
    </citation>
    <scope>NUCLEOTIDE SEQUENCE [LARGE SCALE GENOMIC DNA]</scope>
</reference>
<dbReference type="GO" id="GO:0016787">
    <property type="term" value="F:hydrolase activity"/>
    <property type="evidence" value="ECO:0007669"/>
    <property type="project" value="UniProtKB-KW"/>
</dbReference>
<name>A0A1F4PMR7_UNCK3</name>
<protein>
    <recommendedName>
        <fullName evidence="4">Non-canonical purine NTP pyrophosphatase</fullName>
    </recommendedName>
</protein>
<proteinExistence type="predicted"/>
<dbReference type="Proteomes" id="UP000179010">
    <property type="component" value="Unassembled WGS sequence"/>
</dbReference>
<accession>A0A1F4PMR7</accession>
<gene>
    <name evidence="2" type="ORF">A2994_03840</name>
</gene>
<evidence type="ECO:0000256" key="1">
    <source>
        <dbReference type="ARBA" id="ARBA00022801"/>
    </source>
</evidence>
<keyword evidence="1" id="KW-0378">Hydrolase</keyword>